<dbReference type="Gene3D" id="1.10.530.10">
    <property type="match status" value="1"/>
</dbReference>
<dbReference type="AlphaFoldDB" id="A0AAE3CJB5"/>
<organism evidence="2 3">
    <name type="scientific">Igneacidithiobacillus copahuensis</name>
    <dbReference type="NCBI Taxonomy" id="2724909"/>
    <lineage>
        <taxon>Bacteria</taxon>
        <taxon>Pseudomonadati</taxon>
        <taxon>Pseudomonadota</taxon>
        <taxon>Acidithiobacillia</taxon>
        <taxon>Acidithiobacillales</taxon>
        <taxon>Acidithiobacillaceae</taxon>
        <taxon>Igneacidithiobacillus</taxon>
    </lineage>
</organism>
<proteinExistence type="predicted"/>
<comment type="caution">
    <text evidence="2">The sequence shown here is derived from an EMBL/GenBank/DDBJ whole genome shotgun (WGS) entry which is preliminary data.</text>
</comment>
<dbReference type="CDD" id="cd16892">
    <property type="entry name" value="LT_VirB1-like"/>
    <property type="match status" value="1"/>
</dbReference>
<keyword evidence="3" id="KW-1185">Reference proteome</keyword>
<accession>A0AAE3CJB5</accession>
<gene>
    <name evidence="2" type="ORF">HFQ13_03080</name>
</gene>
<dbReference type="RefSeq" id="WP_215881455.1">
    <property type="nucleotide sequence ID" value="NZ_JAAXYO010000037.1"/>
</dbReference>
<evidence type="ECO:0000259" key="1">
    <source>
        <dbReference type="Pfam" id="PF01464"/>
    </source>
</evidence>
<dbReference type="InterPro" id="IPR008258">
    <property type="entry name" value="Transglycosylase_SLT_dom_1"/>
</dbReference>
<dbReference type="InterPro" id="IPR023346">
    <property type="entry name" value="Lysozyme-like_dom_sf"/>
</dbReference>
<protein>
    <submittedName>
        <fullName evidence="2">Lytic transglycosylase domain-containing protein</fullName>
    </submittedName>
</protein>
<evidence type="ECO:0000313" key="2">
    <source>
        <dbReference type="EMBL" id="MBU2787205.1"/>
    </source>
</evidence>
<dbReference type="SUPFAM" id="SSF53955">
    <property type="entry name" value="Lysozyme-like"/>
    <property type="match status" value="1"/>
</dbReference>
<dbReference type="EMBL" id="JAAXYO010000037">
    <property type="protein sequence ID" value="MBU2787205.1"/>
    <property type="molecule type" value="Genomic_DNA"/>
</dbReference>
<dbReference type="Proteomes" id="UP001197378">
    <property type="component" value="Unassembled WGS sequence"/>
</dbReference>
<dbReference type="Pfam" id="PF01464">
    <property type="entry name" value="SLT"/>
    <property type="match status" value="1"/>
</dbReference>
<feature type="domain" description="Transglycosylase SLT" evidence="1">
    <location>
        <begin position="10"/>
        <end position="131"/>
    </location>
</feature>
<sequence length="188" mass="20074">MIPLSSLLNQCAPEVAPATMTAIVRVESGGNPLAMWNNTTKQRVLPSTLQQAQAYLRQAMARGQRVDVGLAQVDTENFAAYGLSPANAFNACTNLRVGGQILSADYFRAVSLFGPGQVALFHAFEAYNSGTLWGDSSYANQILSVAGALIQVSAIGKPTHPGPESQPFPLYFWGSSGKAQSVRWTILP</sequence>
<name>A0AAE3CJB5_9PROT</name>
<evidence type="ECO:0000313" key="3">
    <source>
        <dbReference type="Proteomes" id="UP001197378"/>
    </source>
</evidence>
<reference evidence="2" key="1">
    <citation type="journal article" date="2021" name="ISME J.">
        <title>Genomic evolution of the class Acidithiobacillia: deep-branching Proteobacteria living in extreme acidic conditions.</title>
        <authorList>
            <person name="Moya-Beltran A."/>
            <person name="Beard S."/>
            <person name="Rojas-Villalobos C."/>
            <person name="Issotta F."/>
            <person name="Gallardo Y."/>
            <person name="Ulloa R."/>
            <person name="Giaveno A."/>
            <person name="Degli Esposti M."/>
            <person name="Johnson D.B."/>
            <person name="Quatrini R."/>
        </authorList>
    </citation>
    <scope>NUCLEOTIDE SEQUENCE</scope>
    <source>
        <strain evidence="2">VAN18-1</strain>
    </source>
</reference>